<dbReference type="GO" id="GO:0030001">
    <property type="term" value="P:metal ion transport"/>
    <property type="evidence" value="ECO:0007669"/>
    <property type="project" value="InterPro"/>
</dbReference>
<keyword evidence="2 6" id="KW-0812">Transmembrane</keyword>
<protein>
    <recommendedName>
        <fullName evidence="9">Metal homeostatis protein bsd2</fullName>
    </recommendedName>
</protein>
<dbReference type="GO" id="GO:0006511">
    <property type="term" value="P:ubiquitin-dependent protein catabolic process"/>
    <property type="evidence" value="ECO:0007669"/>
    <property type="project" value="TreeGrafter"/>
</dbReference>
<evidence type="ECO:0000256" key="2">
    <source>
        <dbReference type="ARBA" id="ARBA00022692"/>
    </source>
</evidence>
<name>R7S1H2_PUNST</name>
<dbReference type="PANTHER" id="PTHR13396:SF5">
    <property type="entry name" value="NEDD4 FAMILY INTERACTING PROTEIN"/>
    <property type="match status" value="1"/>
</dbReference>
<feature type="compositionally biased region" description="Basic and acidic residues" evidence="5">
    <location>
        <begin position="57"/>
        <end position="66"/>
    </location>
</feature>
<evidence type="ECO:0000256" key="3">
    <source>
        <dbReference type="ARBA" id="ARBA00022989"/>
    </source>
</evidence>
<dbReference type="AlphaFoldDB" id="R7S1H2"/>
<feature type="region of interest" description="Disordered" evidence="5">
    <location>
        <begin position="1"/>
        <end position="104"/>
    </location>
</feature>
<keyword evidence="3 6" id="KW-1133">Transmembrane helix</keyword>
<dbReference type="KEGG" id="psq:PUNSTDRAFT_128632"/>
<dbReference type="RefSeq" id="XP_007388979.1">
    <property type="nucleotide sequence ID" value="XM_007388917.1"/>
</dbReference>
<sequence length="419" mass="46312">MPARYAPLPNPRSLPDREQELEAAFESDGEDDQLESTPLTRNHTEQSRSQPAPGTYDFERDYDYDRPPPGSPPRPADTALPNAIGNSNGLVPDDNAVARPRPPRPSFFRKAVGALLPTHYARVPASEEEAGRSGRVIGGGVQNDGVFANVTAKPGRQVPVTNEQGDVHMVPEEAQRDAPPSYASAQADAVPPYWETTVLAPGSGFGGEMIVEDLPVGSLATFVVNCFISFFFQFVGFVMTYLLHTSHAAKFGSRAGLGLTMIQFGFYSRNQQMPVMEDDTQTTFIGMGTSINGTWPPDGSDVQLPDATPEQWKQHWISTREWLSFLLMTVGWFLLLTSLVGFWRVKRWELSLASTRQPVVSTQVTPEDEQRMRNNFRTAFAVHFGDEVSEEQQGDDMPDESDMSPEARLARNLRAAGFI</sequence>
<dbReference type="EMBL" id="JH687559">
    <property type="protein sequence ID" value="EIN03694.1"/>
    <property type="molecule type" value="Genomic_DNA"/>
</dbReference>
<gene>
    <name evidence="7" type="ORF">PUNSTDRAFT_128632</name>
</gene>
<feature type="compositionally biased region" description="Polar residues" evidence="5">
    <location>
        <begin position="35"/>
        <end position="52"/>
    </location>
</feature>
<comment type="subcellular location">
    <subcellularLocation>
        <location evidence="1">Membrane</location>
        <topology evidence="1">Multi-pass membrane protein</topology>
    </subcellularLocation>
</comment>
<dbReference type="GO" id="GO:0005794">
    <property type="term" value="C:Golgi apparatus"/>
    <property type="evidence" value="ECO:0007669"/>
    <property type="project" value="TreeGrafter"/>
</dbReference>
<reference evidence="8" key="1">
    <citation type="journal article" date="2012" name="Science">
        <title>The Paleozoic origin of enzymatic lignin decomposition reconstructed from 31 fungal genomes.</title>
        <authorList>
            <person name="Floudas D."/>
            <person name="Binder M."/>
            <person name="Riley R."/>
            <person name="Barry K."/>
            <person name="Blanchette R.A."/>
            <person name="Henrissat B."/>
            <person name="Martinez A.T."/>
            <person name="Otillar R."/>
            <person name="Spatafora J.W."/>
            <person name="Yadav J.S."/>
            <person name="Aerts A."/>
            <person name="Benoit I."/>
            <person name="Boyd A."/>
            <person name="Carlson A."/>
            <person name="Copeland A."/>
            <person name="Coutinho P.M."/>
            <person name="de Vries R.P."/>
            <person name="Ferreira P."/>
            <person name="Findley K."/>
            <person name="Foster B."/>
            <person name="Gaskell J."/>
            <person name="Glotzer D."/>
            <person name="Gorecki P."/>
            <person name="Heitman J."/>
            <person name="Hesse C."/>
            <person name="Hori C."/>
            <person name="Igarashi K."/>
            <person name="Jurgens J.A."/>
            <person name="Kallen N."/>
            <person name="Kersten P."/>
            <person name="Kohler A."/>
            <person name="Kuees U."/>
            <person name="Kumar T.K.A."/>
            <person name="Kuo A."/>
            <person name="LaButti K."/>
            <person name="Larrondo L.F."/>
            <person name="Lindquist E."/>
            <person name="Ling A."/>
            <person name="Lombard V."/>
            <person name="Lucas S."/>
            <person name="Lundell T."/>
            <person name="Martin R."/>
            <person name="McLaughlin D.J."/>
            <person name="Morgenstern I."/>
            <person name="Morin E."/>
            <person name="Murat C."/>
            <person name="Nagy L.G."/>
            <person name="Nolan M."/>
            <person name="Ohm R.A."/>
            <person name="Patyshakuliyeva A."/>
            <person name="Rokas A."/>
            <person name="Ruiz-Duenas F.J."/>
            <person name="Sabat G."/>
            <person name="Salamov A."/>
            <person name="Samejima M."/>
            <person name="Schmutz J."/>
            <person name="Slot J.C."/>
            <person name="St John F."/>
            <person name="Stenlid J."/>
            <person name="Sun H."/>
            <person name="Sun S."/>
            <person name="Syed K."/>
            <person name="Tsang A."/>
            <person name="Wiebenga A."/>
            <person name="Young D."/>
            <person name="Pisabarro A."/>
            <person name="Eastwood D.C."/>
            <person name="Martin F."/>
            <person name="Cullen D."/>
            <person name="Grigoriev I.V."/>
            <person name="Hibbett D.S."/>
        </authorList>
    </citation>
    <scope>NUCLEOTIDE SEQUENCE [LARGE SCALE GENOMIC DNA]</scope>
    <source>
        <strain evidence="8">HHB-11173 SS5</strain>
    </source>
</reference>
<dbReference type="CDD" id="cd22212">
    <property type="entry name" value="NDFIP-like"/>
    <property type="match status" value="1"/>
</dbReference>
<dbReference type="PANTHER" id="PTHR13396">
    <property type="entry name" value="NEDD4 FAMILY INTERACTING PROTEIN 1/2"/>
    <property type="match status" value="1"/>
</dbReference>
<dbReference type="OMA" id="LMTLGWF"/>
<dbReference type="OrthoDB" id="10003116at2759"/>
<dbReference type="GO" id="GO:0005783">
    <property type="term" value="C:endoplasmic reticulum"/>
    <property type="evidence" value="ECO:0007669"/>
    <property type="project" value="TreeGrafter"/>
</dbReference>
<evidence type="ECO:0000256" key="5">
    <source>
        <dbReference type="SAM" id="MobiDB-lite"/>
    </source>
</evidence>
<dbReference type="Proteomes" id="UP000054196">
    <property type="component" value="Unassembled WGS sequence"/>
</dbReference>
<evidence type="ECO:0000256" key="6">
    <source>
        <dbReference type="SAM" id="Phobius"/>
    </source>
</evidence>
<dbReference type="InterPro" id="IPR019325">
    <property type="entry name" value="NEDD4/Bsd2"/>
</dbReference>
<evidence type="ECO:0000256" key="4">
    <source>
        <dbReference type="ARBA" id="ARBA00023136"/>
    </source>
</evidence>
<accession>R7S1H2</accession>
<evidence type="ECO:0000313" key="8">
    <source>
        <dbReference type="Proteomes" id="UP000054196"/>
    </source>
</evidence>
<dbReference type="GO" id="GO:0007034">
    <property type="term" value="P:vacuolar transport"/>
    <property type="evidence" value="ECO:0007669"/>
    <property type="project" value="InterPro"/>
</dbReference>
<dbReference type="HOGENOM" id="CLU_016313_1_0_1"/>
<organism evidence="7 8">
    <name type="scientific">Punctularia strigosozonata (strain HHB-11173)</name>
    <name type="common">White-rot fungus</name>
    <dbReference type="NCBI Taxonomy" id="741275"/>
    <lineage>
        <taxon>Eukaryota</taxon>
        <taxon>Fungi</taxon>
        <taxon>Dikarya</taxon>
        <taxon>Basidiomycota</taxon>
        <taxon>Agaricomycotina</taxon>
        <taxon>Agaricomycetes</taxon>
        <taxon>Corticiales</taxon>
        <taxon>Punctulariaceae</taxon>
        <taxon>Punctularia</taxon>
    </lineage>
</organism>
<evidence type="ECO:0008006" key="9">
    <source>
        <dbReference type="Google" id="ProtNLM"/>
    </source>
</evidence>
<dbReference type="GO" id="GO:0031398">
    <property type="term" value="P:positive regulation of protein ubiquitination"/>
    <property type="evidence" value="ECO:0007669"/>
    <property type="project" value="TreeGrafter"/>
</dbReference>
<feature type="transmembrane region" description="Helical" evidence="6">
    <location>
        <begin position="322"/>
        <end position="343"/>
    </location>
</feature>
<dbReference type="eggNOG" id="KOG4812">
    <property type="taxonomic scope" value="Eukaryota"/>
</dbReference>
<evidence type="ECO:0000313" key="7">
    <source>
        <dbReference type="EMBL" id="EIN03694.1"/>
    </source>
</evidence>
<dbReference type="Pfam" id="PF10176">
    <property type="entry name" value="NEDD4_Bsd2"/>
    <property type="match status" value="1"/>
</dbReference>
<dbReference type="GO" id="GO:0016020">
    <property type="term" value="C:membrane"/>
    <property type="evidence" value="ECO:0007669"/>
    <property type="project" value="UniProtKB-SubCell"/>
</dbReference>
<dbReference type="GO" id="GO:0048471">
    <property type="term" value="C:perinuclear region of cytoplasm"/>
    <property type="evidence" value="ECO:0007669"/>
    <property type="project" value="TreeGrafter"/>
</dbReference>
<keyword evidence="8" id="KW-1185">Reference proteome</keyword>
<proteinExistence type="predicted"/>
<dbReference type="GeneID" id="18878164"/>
<feature type="transmembrane region" description="Helical" evidence="6">
    <location>
        <begin position="219"/>
        <end position="244"/>
    </location>
</feature>
<evidence type="ECO:0000256" key="1">
    <source>
        <dbReference type="ARBA" id="ARBA00004141"/>
    </source>
</evidence>
<feature type="compositionally biased region" description="Acidic residues" evidence="5">
    <location>
        <begin position="21"/>
        <end position="34"/>
    </location>
</feature>
<keyword evidence="4 6" id="KW-0472">Membrane</keyword>